<evidence type="ECO:0000256" key="3">
    <source>
        <dbReference type="ARBA" id="ARBA00022917"/>
    </source>
</evidence>
<proteinExistence type="inferred from homology"/>
<dbReference type="EMBL" id="CABPRJ010001462">
    <property type="protein sequence ID" value="VVC38105.1"/>
    <property type="molecule type" value="Genomic_DNA"/>
</dbReference>
<evidence type="ECO:0000256" key="2">
    <source>
        <dbReference type="ARBA" id="ARBA00022540"/>
    </source>
</evidence>
<comment type="subcellular location">
    <subcellularLocation>
        <location evidence="4">Cytoplasm</location>
    </subcellularLocation>
</comment>
<dbReference type="PANTHER" id="PTHR21681">
    <property type="entry name" value="EUKARYOTIC TRANSLATION INITIATION FACTOR 3 SUBUNIT J"/>
    <property type="match status" value="1"/>
</dbReference>
<dbReference type="InterPro" id="IPR023194">
    <property type="entry name" value="eIF3-like_dom_sf"/>
</dbReference>
<feature type="compositionally biased region" description="Acidic residues" evidence="5">
    <location>
        <begin position="121"/>
        <end position="130"/>
    </location>
</feature>
<dbReference type="Pfam" id="PF08597">
    <property type="entry name" value="eIF3_subunit"/>
    <property type="match status" value="1"/>
</dbReference>
<dbReference type="InterPro" id="IPR013906">
    <property type="entry name" value="eIF3j"/>
</dbReference>
<dbReference type="Proteomes" id="UP000325440">
    <property type="component" value="Unassembled WGS sequence"/>
</dbReference>
<evidence type="ECO:0000256" key="5">
    <source>
        <dbReference type="SAM" id="MobiDB-lite"/>
    </source>
</evidence>
<evidence type="ECO:0000313" key="7">
    <source>
        <dbReference type="Proteomes" id="UP000325440"/>
    </source>
</evidence>
<evidence type="ECO:0000313" key="6">
    <source>
        <dbReference type="EMBL" id="VVC38105.1"/>
    </source>
</evidence>
<dbReference type="OrthoDB" id="20381at2759"/>
<accession>A0A5E4N2B1</accession>
<evidence type="ECO:0000256" key="4">
    <source>
        <dbReference type="HAMAP-Rule" id="MF_03009"/>
    </source>
</evidence>
<dbReference type="GO" id="GO:0005852">
    <property type="term" value="C:eukaryotic translation initiation factor 3 complex"/>
    <property type="evidence" value="ECO:0007669"/>
    <property type="project" value="UniProtKB-UniRule"/>
</dbReference>
<sequence>MEWDADNFEPPTPVVPINVVGGAKINKWEGEDEEENIKDSWDADEEETKKPETKIPEKKTKSKLEQKIAERERKQAIENEKMRRKFLEAEENSNMTPEEKKLLQQKLQEEADFEVAKEMLGVDDEGDEDSIDRMNPKSKEDFSVFEQALQKKITNFSKSEHYSDFIEELIRNLSVTLSMSDLRKLKVTVDNMNIEKMKAEKGDKSKKNKGKGKAKLRIDNSAIQDYDEFSAYTVDDYDEFM</sequence>
<protein>
    <recommendedName>
        <fullName evidence="4">Eukaryotic translation initiation factor 3 subunit J</fullName>
        <shortName evidence="4">eIF3j</shortName>
    </recommendedName>
</protein>
<dbReference type="Gene3D" id="1.10.246.60">
    <property type="entry name" value="Eukaryotic translation initiation factor 3 like domains"/>
    <property type="match status" value="1"/>
</dbReference>
<comment type="function">
    <text evidence="4">Component of the eukaryotic translation initiation factor 3 (eIF-3) complex, which is involved in protein synthesis of a specialized repertoire of mRNAs and, together with other initiation factors, stimulates binding of mRNA and methionyl-tRNAi to the 40S ribosome. The eIF-3 complex specifically targets and initiates translation of a subset of mRNAs involved in cell proliferation.</text>
</comment>
<feature type="compositionally biased region" description="Basic and acidic residues" evidence="5">
    <location>
        <begin position="37"/>
        <end position="88"/>
    </location>
</feature>
<dbReference type="GO" id="GO:0003743">
    <property type="term" value="F:translation initiation factor activity"/>
    <property type="evidence" value="ECO:0007669"/>
    <property type="project" value="UniProtKB-UniRule"/>
</dbReference>
<keyword evidence="2 4" id="KW-0396">Initiation factor</keyword>
<keyword evidence="3 4" id="KW-0648">Protein biosynthesis</keyword>
<evidence type="ECO:0000256" key="1">
    <source>
        <dbReference type="ARBA" id="ARBA00022490"/>
    </source>
</evidence>
<dbReference type="GO" id="GO:0001732">
    <property type="term" value="P:formation of cytoplasmic translation initiation complex"/>
    <property type="evidence" value="ECO:0007669"/>
    <property type="project" value="UniProtKB-UniRule"/>
</dbReference>
<dbReference type="PANTHER" id="PTHR21681:SF0">
    <property type="entry name" value="EUKARYOTIC TRANSLATION INITIATION FACTOR 3 SUBUNIT J"/>
    <property type="match status" value="1"/>
</dbReference>
<comment type="subunit">
    <text evidence="4">Component of the eukaryotic translation initiation factor 3 (eIF-3) complex.</text>
</comment>
<comment type="similarity">
    <text evidence="4">Belongs to the eIF-3 subunit J family.</text>
</comment>
<feature type="region of interest" description="Disordered" evidence="5">
    <location>
        <begin position="1"/>
        <end position="139"/>
    </location>
</feature>
<gene>
    <name evidence="6" type="ORF">CINCED_3A013056</name>
</gene>
<dbReference type="HAMAP" id="MF_03009">
    <property type="entry name" value="eIF3j"/>
    <property type="match status" value="1"/>
</dbReference>
<reference evidence="6 7" key="1">
    <citation type="submission" date="2019-08" db="EMBL/GenBank/DDBJ databases">
        <authorList>
            <person name="Alioto T."/>
            <person name="Alioto T."/>
            <person name="Gomez Garrido J."/>
        </authorList>
    </citation>
    <scope>NUCLEOTIDE SEQUENCE [LARGE SCALE GENOMIC DNA]</scope>
</reference>
<dbReference type="AlphaFoldDB" id="A0A5E4N2B1"/>
<keyword evidence="1 4" id="KW-0963">Cytoplasm</keyword>
<name>A0A5E4N2B1_9HEMI</name>
<keyword evidence="7" id="KW-1185">Reference proteome</keyword>
<dbReference type="GO" id="GO:0016282">
    <property type="term" value="C:eukaryotic 43S preinitiation complex"/>
    <property type="evidence" value="ECO:0007669"/>
    <property type="project" value="UniProtKB-UniRule"/>
</dbReference>
<dbReference type="GO" id="GO:0033290">
    <property type="term" value="C:eukaryotic 48S preinitiation complex"/>
    <property type="evidence" value="ECO:0007669"/>
    <property type="project" value="UniProtKB-UniRule"/>
</dbReference>
<organism evidence="6 7">
    <name type="scientific">Cinara cedri</name>
    <dbReference type="NCBI Taxonomy" id="506608"/>
    <lineage>
        <taxon>Eukaryota</taxon>
        <taxon>Metazoa</taxon>
        <taxon>Ecdysozoa</taxon>
        <taxon>Arthropoda</taxon>
        <taxon>Hexapoda</taxon>
        <taxon>Insecta</taxon>
        <taxon>Pterygota</taxon>
        <taxon>Neoptera</taxon>
        <taxon>Paraneoptera</taxon>
        <taxon>Hemiptera</taxon>
        <taxon>Sternorrhyncha</taxon>
        <taxon>Aphidomorpha</taxon>
        <taxon>Aphidoidea</taxon>
        <taxon>Aphididae</taxon>
        <taxon>Lachninae</taxon>
        <taxon>Cinara</taxon>
    </lineage>
</organism>